<dbReference type="InterPro" id="IPR032675">
    <property type="entry name" value="LRR_dom_sf"/>
</dbReference>
<dbReference type="PANTHER" id="PTHR48051">
    <property type="match status" value="1"/>
</dbReference>
<accession>A0A1T5HUX8</accession>
<dbReference type="Proteomes" id="UP000189966">
    <property type="component" value="Unassembled WGS sequence"/>
</dbReference>
<dbReference type="InterPro" id="IPR001245">
    <property type="entry name" value="Ser-Thr/Tyr_kinase_cat_dom"/>
</dbReference>
<gene>
    <name evidence="5" type="primary">sspH2</name>
    <name evidence="5" type="ORF">CZ809_00100</name>
</gene>
<dbReference type="EC" id="6.3.2.-" evidence="5"/>
<dbReference type="RefSeq" id="WP_080155501.1">
    <property type="nucleotide sequence ID" value="NZ_FUZI01000001.1"/>
</dbReference>
<evidence type="ECO:0000259" key="4">
    <source>
        <dbReference type="PROSITE" id="PS50011"/>
    </source>
</evidence>
<evidence type="ECO:0000313" key="6">
    <source>
        <dbReference type="Proteomes" id="UP000189966"/>
    </source>
</evidence>
<evidence type="ECO:0000313" key="5">
    <source>
        <dbReference type="EMBL" id="SKC30624.1"/>
    </source>
</evidence>
<proteinExistence type="predicted"/>
<dbReference type="PANTHER" id="PTHR48051:SF1">
    <property type="entry name" value="RAS SUPPRESSOR PROTEIN 1"/>
    <property type="match status" value="1"/>
</dbReference>
<dbReference type="InterPro" id="IPR003591">
    <property type="entry name" value="Leu-rich_rpt_typical-subtyp"/>
</dbReference>
<dbReference type="AlphaFoldDB" id="A0A1T5HUX8"/>
<protein>
    <submittedName>
        <fullName evidence="5">E3 ubiquitin-protein ligase sspH2</fullName>
        <ecNumber evidence="5">6.3.2.-</ecNumber>
    </submittedName>
</protein>
<dbReference type="SMART" id="SM00369">
    <property type="entry name" value="LRR_TYP"/>
    <property type="match status" value="4"/>
</dbReference>
<dbReference type="InterPro" id="IPR000719">
    <property type="entry name" value="Prot_kinase_dom"/>
</dbReference>
<dbReference type="SUPFAM" id="SSF56112">
    <property type="entry name" value="Protein kinase-like (PK-like)"/>
    <property type="match status" value="1"/>
</dbReference>
<reference evidence="5 6" key="1">
    <citation type="submission" date="2017-02" db="EMBL/GenBank/DDBJ databases">
        <authorList>
            <person name="Peterson S.W."/>
        </authorList>
    </citation>
    <scope>NUCLEOTIDE SEQUENCE [LARGE SCALE GENOMIC DNA]</scope>
    <source>
        <strain evidence="6">type strain: NCCB 100098</strain>
    </source>
</reference>
<dbReference type="SMART" id="SM00220">
    <property type="entry name" value="S_TKc"/>
    <property type="match status" value="1"/>
</dbReference>
<dbReference type="SMART" id="SM00364">
    <property type="entry name" value="LRR_BAC"/>
    <property type="match status" value="3"/>
</dbReference>
<evidence type="ECO:0000256" key="3">
    <source>
        <dbReference type="PROSITE-ProRule" id="PRU10141"/>
    </source>
</evidence>
<dbReference type="Gene3D" id="3.80.10.10">
    <property type="entry name" value="Ribonuclease Inhibitor"/>
    <property type="match status" value="2"/>
</dbReference>
<dbReference type="InterPro" id="IPR001611">
    <property type="entry name" value="Leu-rich_rpt"/>
</dbReference>
<organism evidence="5 6">
    <name type="scientific">Photobacterium piscicola</name>
    <dbReference type="NCBI Taxonomy" id="1378299"/>
    <lineage>
        <taxon>Bacteria</taxon>
        <taxon>Pseudomonadati</taxon>
        <taxon>Pseudomonadota</taxon>
        <taxon>Gammaproteobacteria</taxon>
        <taxon>Vibrionales</taxon>
        <taxon>Vibrionaceae</taxon>
        <taxon>Photobacterium</taxon>
    </lineage>
</organism>
<dbReference type="EMBL" id="FUZI01000001">
    <property type="protein sequence ID" value="SKC30624.1"/>
    <property type="molecule type" value="Genomic_DNA"/>
</dbReference>
<dbReference type="OrthoDB" id="8532199at2"/>
<feature type="domain" description="Protein kinase" evidence="4">
    <location>
        <begin position="203"/>
        <end position="417"/>
    </location>
</feature>
<dbReference type="InterPro" id="IPR011009">
    <property type="entry name" value="Kinase-like_dom_sf"/>
</dbReference>
<evidence type="ECO:0000256" key="1">
    <source>
        <dbReference type="ARBA" id="ARBA00022614"/>
    </source>
</evidence>
<dbReference type="GO" id="GO:0005524">
    <property type="term" value="F:ATP binding"/>
    <property type="evidence" value="ECO:0007669"/>
    <property type="project" value="UniProtKB-UniRule"/>
</dbReference>
<dbReference type="SUPFAM" id="SSF52058">
    <property type="entry name" value="L domain-like"/>
    <property type="match status" value="1"/>
</dbReference>
<keyword evidence="3" id="KW-0547">Nucleotide-binding</keyword>
<dbReference type="Gene3D" id="3.30.200.20">
    <property type="entry name" value="Phosphorylase Kinase, domain 1"/>
    <property type="match status" value="1"/>
</dbReference>
<dbReference type="Pfam" id="PF07714">
    <property type="entry name" value="PK_Tyr_Ser-Thr"/>
    <property type="match status" value="1"/>
</dbReference>
<dbReference type="InterPro" id="IPR050216">
    <property type="entry name" value="LRR_domain-containing"/>
</dbReference>
<dbReference type="InterPro" id="IPR017441">
    <property type="entry name" value="Protein_kinase_ATP_BS"/>
</dbReference>
<dbReference type="PROSITE" id="PS51450">
    <property type="entry name" value="LRR"/>
    <property type="match status" value="1"/>
</dbReference>
<dbReference type="Pfam" id="PF13855">
    <property type="entry name" value="LRR_8"/>
    <property type="match status" value="2"/>
</dbReference>
<evidence type="ECO:0000256" key="2">
    <source>
        <dbReference type="ARBA" id="ARBA00022737"/>
    </source>
</evidence>
<keyword evidence="2" id="KW-0677">Repeat</keyword>
<feature type="binding site" evidence="3">
    <location>
        <position position="236"/>
    </location>
    <ligand>
        <name>ATP</name>
        <dbReference type="ChEBI" id="CHEBI:30616"/>
    </ligand>
</feature>
<dbReference type="PROSITE" id="PS50011">
    <property type="entry name" value="PROTEIN_KINASE_DOM"/>
    <property type="match status" value="1"/>
</dbReference>
<dbReference type="PROSITE" id="PS00107">
    <property type="entry name" value="PROTEIN_KINASE_ATP"/>
    <property type="match status" value="1"/>
</dbReference>
<sequence>MQTLEQLRSGQLEGVTHLALSEQLTHFPEEILTLANSLEVLDLTNNQLSHLPDSFSQLTKLRIIFISNNCFTALPTILGSCSNLEMIGFKSNQITTVEASALPKKLRWLILTDNKITALPEALGDCIHLQKLALAGNALTALPLSMKRLVNLQLIRLSANALTAFPDQLLDLPKLAWLAFSGNHFNRYQQVTNSLPDVASNDYQLEKILGQGASGVISLAQWRSNPHQLDNDIAVKVFKGQVTSDGYPQDELNACLKTGSHPNLVASLAQVSEPDYLALIMALIPAHYHNLGLPPTLTTCTRDTFPTEFTLSIEAIMKIIVQMVDVISHMQTQGVAHGDIYTHNVLVDDNANILVGDFGAASIYDDLSSEQQQKITAIEWRAVGYFIEDLLSICHTQDKNTALYQQLYTQAQGYISA</sequence>
<dbReference type="GO" id="GO:0004672">
    <property type="term" value="F:protein kinase activity"/>
    <property type="evidence" value="ECO:0007669"/>
    <property type="project" value="InterPro"/>
</dbReference>
<keyword evidence="1" id="KW-0433">Leucine-rich repeat</keyword>
<dbReference type="GO" id="GO:0005737">
    <property type="term" value="C:cytoplasm"/>
    <property type="evidence" value="ECO:0007669"/>
    <property type="project" value="TreeGrafter"/>
</dbReference>
<dbReference type="Gene3D" id="1.10.510.10">
    <property type="entry name" value="Transferase(Phosphotransferase) domain 1"/>
    <property type="match status" value="1"/>
</dbReference>
<keyword evidence="3" id="KW-0067">ATP-binding</keyword>
<name>A0A1T5HUX8_9GAMM</name>